<reference evidence="3 4" key="1">
    <citation type="submission" date="2019-08" db="EMBL/GenBank/DDBJ databases">
        <title>Whole genome of Aphis craccivora.</title>
        <authorList>
            <person name="Voronova N.V."/>
            <person name="Shulinski R.S."/>
            <person name="Bandarenka Y.V."/>
            <person name="Zhorov D.G."/>
            <person name="Warner D."/>
        </authorList>
    </citation>
    <scope>NUCLEOTIDE SEQUENCE [LARGE SCALE GENOMIC DNA]</scope>
    <source>
        <strain evidence="3">180601</strain>
        <tissue evidence="3">Whole Body</tissue>
    </source>
</reference>
<dbReference type="SUPFAM" id="SSF53098">
    <property type="entry name" value="Ribonuclease H-like"/>
    <property type="match status" value="1"/>
</dbReference>
<dbReference type="Proteomes" id="UP000478052">
    <property type="component" value="Unassembled WGS sequence"/>
</dbReference>
<feature type="region of interest" description="Disordered" evidence="1">
    <location>
        <begin position="350"/>
        <end position="381"/>
    </location>
</feature>
<protein>
    <submittedName>
        <fullName evidence="3">Zinc finger MYM-type protein 1-like</fullName>
    </submittedName>
</protein>
<feature type="domain" description="HAT C-terminal dimerisation" evidence="2">
    <location>
        <begin position="276"/>
        <end position="325"/>
    </location>
</feature>
<evidence type="ECO:0000259" key="2">
    <source>
        <dbReference type="Pfam" id="PF05699"/>
    </source>
</evidence>
<evidence type="ECO:0000313" key="3">
    <source>
        <dbReference type="EMBL" id="KAF0710593.1"/>
    </source>
</evidence>
<dbReference type="AlphaFoldDB" id="A0A6G0VUR2"/>
<evidence type="ECO:0000256" key="1">
    <source>
        <dbReference type="SAM" id="MobiDB-lite"/>
    </source>
</evidence>
<organism evidence="3 4">
    <name type="scientific">Aphis craccivora</name>
    <name type="common">Cowpea aphid</name>
    <dbReference type="NCBI Taxonomy" id="307492"/>
    <lineage>
        <taxon>Eukaryota</taxon>
        <taxon>Metazoa</taxon>
        <taxon>Ecdysozoa</taxon>
        <taxon>Arthropoda</taxon>
        <taxon>Hexapoda</taxon>
        <taxon>Insecta</taxon>
        <taxon>Pterygota</taxon>
        <taxon>Neoptera</taxon>
        <taxon>Paraneoptera</taxon>
        <taxon>Hemiptera</taxon>
        <taxon>Sternorrhyncha</taxon>
        <taxon>Aphidomorpha</taxon>
        <taxon>Aphidoidea</taxon>
        <taxon>Aphididae</taxon>
        <taxon>Aphidini</taxon>
        <taxon>Aphis</taxon>
        <taxon>Aphis</taxon>
    </lineage>
</organism>
<comment type="caution">
    <text evidence="3">The sequence shown here is derived from an EMBL/GenBank/DDBJ whole genome shotgun (WGS) entry which is preliminary data.</text>
</comment>
<sequence>MSGVYSGVQQKINEIVPHAVYIHCYAHRLNLCLVDCIQNVPLIVDFFDTIQNLYKYLMNSQTRYELFIEAQKNKNIKVIHLERLVDTRWYYWYTSLQKAMLLVKSTRNNILKLRCEESWLKFHQKATDIAICNGIKIQTHNKHEKRKQTFNKHLNDYFVKTTLGRDKTKEKDVSSMKVELLYQVVDRIVTQLDEHFSKNEQVFDIFNVFDYTNADFLHAECVTMNKFIDHYKSFQINTLSLSLEFSSIKATLELDNNSQFKLELILNIVVNLPFAFPETTKILSIMLTLPVTTASNERFFSSLKRIKNFLRISTGDERLNDLMVLGVETEEAKQINLNNAVDDFAKKKFRRRKNAPSNRNGSGQIIKKKTKPHKNVHSSSESYNFPCPYTLC</sequence>
<keyword evidence="4" id="KW-1185">Reference proteome</keyword>
<feature type="compositionally biased region" description="Basic residues" evidence="1">
    <location>
        <begin position="366"/>
        <end position="376"/>
    </location>
</feature>
<dbReference type="Pfam" id="PF05699">
    <property type="entry name" value="Dimer_Tnp_hAT"/>
    <property type="match status" value="1"/>
</dbReference>
<dbReference type="InterPro" id="IPR012337">
    <property type="entry name" value="RNaseH-like_sf"/>
</dbReference>
<dbReference type="EMBL" id="VUJU01011601">
    <property type="protein sequence ID" value="KAF0710593.1"/>
    <property type="molecule type" value="Genomic_DNA"/>
</dbReference>
<name>A0A6G0VUR2_APHCR</name>
<dbReference type="PANTHER" id="PTHR45749">
    <property type="match status" value="1"/>
</dbReference>
<gene>
    <name evidence="3" type="ORF">FWK35_00029529</name>
</gene>
<dbReference type="GO" id="GO:0046983">
    <property type="term" value="F:protein dimerization activity"/>
    <property type="evidence" value="ECO:0007669"/>
    <property type="project" value="InterPro"/>
</dbReference>
<dbReference type="PANTHER" id="PTHR45749:SF37">
    <property type="entry name" value="OS05G0311600 PROTEIN"/>
    <property type="match status" value="1"/>
</dbReference>
<dbReference type="InterPro" id="IPR008906">
    <property type="entry name" value="HATC_C_dom"/>
</dbReference>
<dbReference type="OrthoDB" id="6615815at2759"/>
<evidence type="ECO:0000313" key="4">
    <source>
        <dbReference type="Proteomes" id="UP000478052"/>
    </source>
</evidence>
<accession>A0A6G0VUR2</accession>
<proteinExistence type="predicted"/>